<dbReference type="EMBL" id="QGKW02002228">
    <property type="protein sequence ID" value="KAF2536672.1"/>
    <property type="molecule type" value="Genomic_DNA"/>
</dbReference>
<sequence length="99" mass="11219">MAVRASISLDDVLRRDSYFATHEEEVAALKEQYSANKNNATKNTNAPKEPATKGKHSFAINNSPQNKSSYDLNKFCAFHNRKGHSTEEYRATLRSQNEK</sequence>
<feature type="compositionally biased region" description="Polar residues" evidence="1">
    <location>
        <begin position="59"/>
        <end position="69"/>
    </location>
</feature>
<proteinExistence type="predicted"/>
<feature type="compositionally biased region" description="Low complexity" evidence="1">
    <location>
        <begin position="35"/>
        <end position="46"/>
    </location>
</feature>
<feature type="region of interest" description="Disordered" evidence="1">
    <location>
        <begin position="32"/>
        <end position="69"/>
    </location>
</feature>
<evidence type="ECO:0000313" key="2">
    <source>
        <dbReference type="EMBL" id="KAF2536672.1"/>
    </source>
</evidence>
<name>A0A8S9G0P8_BRACR</name>
<evidence type="ECO:0000256" key="1">
    <source>
        <dbReference type="SAM" id="MobiDB-lite"/>
    </source>
</evidence>
<dbReference type="AlphaFoldDB" id="A0A8S9G0P8"/>
<evidence type="ECO:0000313" key="3">
    <source>
        <dbReference type="Proteomes" id="UP000712281"/>
    </source>
</evidence>
<protein>
    <submittedName>
        <fullName evidence="2">Uncharacterized protein</fullName>
    </submittedName>
</protein>
<comment type="caution">
    <text evidence="2">The sequence shown here is derived from an EMBL/GenBank/DDBJ whole genome shotgun (WGS) entry which is preliminary data.</text>
</comment>
<reference evidence="2" key="1">
    <citation type="submission" date="2019-12" db="EMBL/GenBank/DDBJ databases">
        <title>Genome sequencing and annotation of Brassica cretica.</title>
        <authorList>
            <person name="Studholme D.J."/>
            <person name="Sarris P.F."/>
        </authorList>
    </citation>
    <scope>NUCLEOTIDE SEQUENCE</scope>
    <source>
        <strain evidence="2">PFS-001/15</strain>
        <tissue evidence="2">Leaf</tissue>
    </source>
</reference>
<organism evidence="2 3">
    <name type="scientific">Brassica cretica</name>
    <name type="common">Mustard</name>
    <dbReference type="NCBI Taxonomy" id="69181"/>
    <lineage>
        <taxon>Eukaryota</taxon>
        <taxon>Viridiplantae</taxon>
        <taxon>Streptophyta</taxon>
        <taxon>Embryophyta</taxon>
        <taxon>Tracheophyta</taxon>
        <taxon>Spermatophyta</taxon>
        <taxon>Magnoliopsida</taxon>
        <taxon>eudicotyledons</taxon>
        <taxon>Gunneridae</taxon>
        <taxon>Pentapetalae</taxon>
        <taxon>rosids</taxon>
        <taxon>malvids</taxon>
        <taxon>Brassicales</taxon>
        <taxon>Brassicaceae</taxon>
        <taxon>Brassiceae</taxon>
        <taxon>Brassica</taxon>
    </lineage>
</organism>
<dbReference type="Proteomes" id="UP000712281">
    <property type="component" value="Unassembled WGS sequence"/>
</dbReference>
<gene>
    <name evidence="2" type="ORF">F2Q68_00020837</name>
</gene>
<accession>A0A8S9G0P8</accession>